<proteinExistence type="predicted"/>
<protein>
    <submittedName>
        <fullName evidence="3">Ovule protein</fullName>
    </submittedName>
</protein>
<organism evidence="2 3">
    <name type="scientific">Ascaris lumbricoides</name>
    <name type="common">Giant roundworm</name>
    <dbReference type="NCBI Taxonomy" id="6252"/>
    <lineage>
        <taxon>Eukaryota</taxon>
        <taxon>Metazoa</taxon>
        <taxon>Ecdysozoa</taxon>
        <taxon>Nematoda</taxon>
        <taxon>Chromadorea</taxon>
        <taxon>Rhabditida</taxon>
        <taxon>Spirurina</taxon>
        <taxon>Ascaridomorpha</taxon>
        <taxon>Ascaridoidea</taxon>
        <taxon>Ascarididae</taxon>
        <taxon>Ascaris</taxon>
    </lineage>
</organism>
<name>A0A0M3HFH8_ASCLU</name>
<keyword evidence="2" id="KW-1185">Reference proteome</keyword>
<dbReference type="AlphaFoldDB" id="A0A0M3HFH8"/>
<evidence type="ECO:0000313" key="2">
    <source>
        <dbReference type="Proteomes" id="UP000036681"/>
    </source>
</evidence>
<feature type="region of interest" description="Disordered" evidence="1">
    <location>
        <begin position="72"/>
        <end position="91"/>
    </location>
</feature>
<sequence>MILMNLSATILYYRTNSLLHINIHLSNENPFFCFTFFFQKELYFIIFQVSSDILRLSGYSNQFRTLLTGRSVPRRESGPGALLQDFSDNKG</sequence>
<dbReference type="Proteomes" id="UP000036681">
    <property type="component" value="Unplaced"/>
</dbReference>
<accession>A0A0M3HFH8</accession>
<evidence type="ECO:0000313" key="3">
    <source>
        <dbReference type="WBParaSite" id="ALUE_0000027301-mRNA-1"/>
    </source>
</evidence>
<evidence type="ECO:0000256" key="1">
    <source>
        <dbReference type="SAM" id="MobiDB-lite"/>
    </source>
</evidence>
<reference evidence="3" key="1">
    <citation type="submission" date="2017-02" db="UniProtKB">
        <authorList>
            <consortium name="WormBaseParasite"/>
        </authorList>
    </citation>
    <scope>IDENTIFICATION</scope>
</reference>
<dbReference type="WBParaSite" id="ALUE_0000027301-mRNA-1">
    <property type="protein sequence ID" value="ALUE_0000027301-mRNA-1"/>
    <property type="gene ID" value="ALUE_0000027301"/>
</dbReference>